<protein>
    <submittedName>
        <fullName evidence="1">Uncharacterized protein</fullName>
    </submittedName>
</protein>
<gene>
    <name evidence="1" type="ORF">C5F47_02455</name>
</gene>
<dbReference type="Proteomes" id="UP000509771">
    <property type="component" value="Chromosome"/>
</dbReference>
<evidence type="ECO:0000313" key="1">
    <source>
        <dbReference type="EMBL" id="QLH02503.1"/>
    </source>
</evidence>
<dbReference type="EMBL" id="CP026993">
    <property type="protein sequence ID" value="QLH02503.1"/>
    <property type="molecule type" value="Genomic_DNA"/>
</dbReference>
<reference evidence="1 2" key="1">
    <citation type="submission" date="2018-02" db="EMBL/GenBank/DDBJ databases">
        <title>Complete genome of Nitrosopumilus cobalaminigenes HCA1.</title>
        <authorList>
            <person name="Qin W."/>
            <person name="Zheng Y."/>
            <person name="Stahl D.A."/>
        </authorList>
    </citation>
    <scope>NUCLEOTIDE SEQUENCE [LARGE SCALE GENOMIC DNA]</scope>
    <source>
        <strain evidence="1 2">HCA1</strain>
    </source>
</reference>
<name>A0A7D5R6Z7_9ARCH</name>
<dbReference type="OrthoDB" id="1680at2157"/>
<evidence type="ECO:0000313" key="2">
    <source>
        <dbReference type="Proteomes" id="UP000509771"/>
    </source>
</evidence>
<organism evidence="1 2">
    <name type="scientific">Nitrosopumilus cobalaminigenes</name>
    <dbReference type="NCBI Taxonomy" id="1470066"/>
    <lineage>
        <taxon>Archaea</taxon>
        <taxon>Nitrososphaerota</taxon>
        <taxon>Nitrososphaeria</taxon>
        <taxon>Nitrosopumilales</taxon>
        <taxon>Nitrosopumilaceae</taxon>
        <taxon>Nitrosopumilus</taxon>
    </lineage>
</organism>
<proteinExistence type="predicted"/>
<accession>A0A7D5R6Z7</accession>
<dbReference type="GeneID" id="56058846"/>
<dbReference type="KEGG" id="ncl:C5F47_02455"/>
<dbReference type="RefSeq" id="WP_179361338.1">
    <property type="nucleotide sequence ID" value="NZ_CP026993.1"/>
</dbReference>
<keyword evidence="2" id="KW-1185">Reference proteome</keyword>
<dbReference type="AlphaFoldDB" id="A0A7D5R6Z7"/>
<sequence length="531" mass="59831">MTTKNILLTTTLSLFAILSIAMIPNYEAFAEEEKSGYKMAENVKAVMTFTFRDGVEIHEFPSFSMTTDFVSNTGTTFEVKGVIGESPHLHKALDESYKYRLMIDSANGSWDYDYRYFDVDVDFLRDDIVFSSIGYYNCEILAYSAETLNSGDFESYTSSKSGFAIVDDIEFRCGGLNSNNPVDLSMYEGTFTDYATVPLDYTFAEDVRTIVTFDFENGQERIEYHGFYINSGFGETDDAGPEFSVERTLDFFPLLGKEIDTARKTSALPTSYNSDFNAKVEFVNGKSIRTIDYTDCRINGADIETKSDKEESFTGKSGFAIVQNIDFACAGIDTTNTGYGQMAGTTKVWKTTMTESIAPIHEYNMGQGATAKVIFTYRDGVEIINFPIFDQHNVLDRSYPTFTLEGIVGDFPMLYQRVDENLSIQSVQGSNYVENFDVDVNLMYGEETARVYNYSGCRVTDYEINSAMNKEETYIKGKFAFENTFDFECKGYTPNSPVYDAMFDTTTYAKTLNTGDLRNTDSWGPGFTVQE</sequence>